<dbReference type="InterPro" id="IPR051674">
    <property type="entry name" value="Malate_Decarboxylase"/>
</dbReference>
<dbReference type="SMART" id="SM00919">
    <property type="entry name" value="Malic_M"/>
    <property type="match status" value="1"/>
</dbReference>
<evidence type="ECO:0000259" key="3">
    <source>
        <dbReference type="SMART" id="SM00919"/>
    </source>
</evidence>
<protein>
    <submittedName>
        <fullName evidence="5">NADP-dependent malic enzyme</fullName>
    </submittedName>
</protein>
<evidence type="ECO:0000256" key="2">
    <source>
        <dbReference type="ARBA" id="ARBA00023002"/>
    </source>
</evidence>
<name>A0ABY8MKB9_9SPIO</name>
<dbReference type="PIRSF" id="PIRSF000106">
    <property type="entry name" value="ME"/>
    <property type="match status" value="1"/>
</dbReference>
<reference evidence="5 6" key="1">
    <citation type="submission" date="2023-04" db="EMBL/GenBank/DDBJ databases">
        <title>Spirochaete genome identified in red abalone sample constitutes a novel genus.</title>
        <authorList>
            <person name="Sharma S.P."/>
            <person name="Purcell C.M."/>
            <person name="Hyde J.R."/>
            <person name="Severin A.J."/>
        </authorList>
    </citation>
    <scope>NUCLEOTIDE SEQUENCE [LARGE SCALE GENOMIC DNA]</scope>
    <source>
        <strain evidence="5 6">SP-2023</strain>
    </source>
</reference>
<dbReference type="Pfam" id="PF00390">
    <property type="entry name" value="malic"/>
    <property type="match status" value="1"/>
</dbReference>
<dbReference type="InterPro" id="IPR045213">
    <property type="entry name" value="Malic_NAD-bd_bact_type"/>
</dbReference>
<dbReference type="SMART" id="SM01274">
    <property type="entry name" value="malic"/>
    <property type="match status" value="1"/>
</dbReference>
<feature type="domain" description="Malic enzyme NAD-binding" evidence="3">
    <location>
        <begin position="171"/>
        <end position="411"/>
    </location>
</feature>
<organism evidence="5 6">
    <name type="scientific">Candidatus Haliotispira prima</name>
    <dbReference type="NCBI Taxonomy" id="3034016"/>
    <lineage>
        <taxon>Bacteria</taxon>
        <taxon>Pseudomonadati</taxon>
        <taxon>Spirochaetota</taxon>
        <taxon>Spirochaetia</taxon>
        <taxon>Spirochaetales</taxon>
        <taxon>Spirochaetaceae</taxon>
        <taxon>Candidatus Haliotispira</taxon>
    </lineage>
</organism>
<evidence type="ECO:0000313" key="6">
    <source>
        <dbReference type="Proteomes" id="UP001228690"/>
    </source>
</evidence>
<dbReference type="CDD" id="cd05311">
    <property type="entry name" value="NAD_bind_2_malic_enz"/>
    <property type="match status" value="1"/>
</dbReference>
<dbReference type="PANTHER" id="PTHR43237">
    <property type="entry name" value="NADP-DEPENDENT MALIC ENZYME"/>
    <property type="match status" value="1"/>
</dbReference>
<dbReference type="PANTHER" id="PTHR43237:SF4">
    <property type="entry name" value="NADP-DEPENDENT MALIC ENZYME"/>
    <property type="match status" value="1"/>
</dbReference>
<evidence type="ECO:0000259" key="4">
    <source>
        <dbReference type="SMART" id="SM01274"/>
    </source>
</evidence>
<dbReference type="EMBL" id="CP123443">
    <property type="protein sequence ID" value="WGK69643.1"/>
    <property type="molecule type" value="Genomic_DNA"/>
</dbReference>
<comment type="similarity">
    <text evidence="1">Belongs to the malic enzymes family.</text>
</comment>
<proteinExistence type="inferred from homology"/>
<dbReference type="SUPFAM" id="SSF53223">
    <property type="entry name" value="Aminoacid dehydrogenase-like, N-terminal domain"/>
    <property type="match status" value="1"/>
</dbReference>
<evidence type="ECO:0000313" key="5">
    <source>
        <dbReference type="EMBL" id="WGK69643.1"/>
    </source>
</evidence>
<evidence type="ECO:0000256" key="1">
    <source>
        <dbReference type="ARBA" id="ARBA00008785"/>
    </source>
</evidence>
<gene>
    <name evidence="5" type="ORF">P0082_01925</name>
</gene>
<dbReference type="InterPro" id="IPR001891">
    <property type="entry name" value="Malic_OxRdtase"/>
</dbReference>
<dbReference type="InterPro" id="IPR012301">
    <property type="entry name" value="Malic_N_dom"/>
</dbReference>
<dbReference type="Gene3D" id="3.40.50.10380">
    <property type="entry name" value="Malic enzyme, N-terminal domain"/>
    <property type="match status" value="1"/>
</dbReference>
<dbReference type="Pfam" id="PF03949">
    <property type="entry name" value="Malic_M"/>
    <property type="match status" value="1"/>
</dbReference>
<dbReference type="InterPro" id="IPR036291">
    <property type="entry name" value="NAD(P)-bd_dom_sf"/>
</dbReference>
<keyword evidence="6" id="KW-1185">Reference proteome</keyword>
<dbReference type="InterPro" id="IPR012302">
    <property type="entry name" value="Malic_NAD-bd"/>
</dbReference>
<keyword evidence="2" id="KW-0560">Oxidoreductase</keyword>
<dbReference type="InterPro" id="IPR037062">
    <property type="entry name" value="Malic_N_dom_sf"/>
</dbReference>
<dbReference type="RefSeq" id="WP_326927829.1">
    <property type="nucleotide sequence ID" value="NZ_CP123443.1"/>
</dbReference>
<dbReference type="Proteomes" id="UP001228690">
    <property type="component" value="Chromosome"/>
</dbReference>
<sequence>MYQNNTSQDDKETLKRRALNLHESYGGKIATEIKIPIHGLADLALAYSPGVAEPCRKIAENPADIFRYTNKTNTVAVISDGSAVLGLGNIGPRAGLPVMEGKALLFKHFAGLDAVPLCLDVRSPEQLVEICCALEPNYGAINLEDIASPNCVTVTRELQERLSIPVFHDDQDGTAVVCAAALRNAALLTGRKPEDMRVVLCGMGAAGSAIARTLKQIGVGQIAGLDKSGVLRRDTGEEKTEWAKHNFVLRELFAEDILHSPKAGQDLADLLRGADAFIGVSTGGLLRADMVRSMAKDPIVFAMANPDPEISPEEALAAGAKIVGTGRMDYPNRINNVLAFPGIFRGAMLAQQERAPKGLPTRITTEMKLAAIEALAEVLSPDERRPDAILPSPMDPRVVRQISAAVCEACRQQ</sequence>
<feature type="domain" description="Malic enzyme N-terminal" evidence="4">
    <location>
        <begin position="26"/>
        <end position="159"/>
    </location>
</feature>
<accession>A0ABY8MKB9</accession>
<dbReference type="Gene3D" id="3.40.50.720">
    <property type="entry name" value="NAD(P)-binding Rossmann-like Domain"/>
    <property type="match status" value="1"/>
</dbReference>
<dbReference type="InterPro" id="IPR046346">
    <property type="entry name" value="Aminoacid_DH-like_N_sf"/>
</dbReference>
<dbReference type="SUPFAM" id="SSF51735">
    <property type="entry name" value="NAD(P)-binding Rossmann-fold domains"/>
    <property type="match status" value="1"/>
</dbReference>